<evidence type="ECO:0000313" key="5">
    <source>
        <dbReference type="Proteomes" id="UP000009881"/>
    </source>
</evidence>
<reference evidence="4 5" key="1">
    <citation type="journal article" date="2013" name="Genome Announc.">
        <title>Draft Genome Sequence of an Alphaproteobacterium, Caenispirillum salinarum AK4(T), Isolated from a Solar Saltern.</title>
        <authorList>
            <person name="Khatri I."/>
            <person name="Singh A."/>
            <person name="Korpole S."/>
            <person name="Pinnaka A.K."/>
            <person name="Subramanian S."/>
        </authorList>
    </citation>
    <scope>NUCLEOTIDE SEQUENCE [LARGE SCALE GENOMIC DNA]</scope>
    <source>
        <strain evidence="4 5">AK4</strain>
    </source>
</reference>
<dbReference type="PANTHER" id="PTHR33619:SF3">
    <property type="entry name" value="POLYSACCHARIDE EXPORT PROTEIN GFCE-RELATED"/>
    <property type="match status" value="1"/>
</dbReference>
<evidence type="ECO:0000259" key="2">
    <source>
        <dbReference type="Pfam" id="PF02563"/>
    </source>
</evidence>
<dbReference type="EMBL" id="ANHY01000012">
    <property type="protein sequence ID" value="EKV29548.1"/>
    <property type="molecule type" value="Genomic_DNA"/>
</dbReference>
<dbReference type="InterPro" id="IPR049712">
    <property type="entry name" value="Poly_export"/>
</dbReference>
<dbReference type="GO" id="GO:0015159">
    <property type="term" value="F:polysaccharide transmembrane transporter activity"/>
    <property type="evidence" value="ECO:0007669"/>
    <property type="project" value="InterPro"/>
</dbReference>
<dbReference type="AlphaFoldDB" id="K9HGF8"/>
<keyword evidence="5" id="KW-1185">Reference proteome</keyword>
<feature type="domain" description="Polysaccharide export protein N-terminal" evidence="2">
    <location>
        <begin position="26"/>
        <end position="100"/>
    </location>
</feature>
<organism evidence="4 5">
    <name type="scientific">Caenispirillum salinarum AK4</name>
    <dbReference type="NCBI Taxonomy" id="1238182"/>
    <lineage>
        <taxon>Bacteria</taxon>
        <taxon>Pseudomonadati</taxon>
        <taxon>Pseudomonadota</taxon>
        <taxon>Alphaproteobacteria</taxon>
        <taxon>Rhodospirillales</taxon>
        <taxon>Novispirillaceae</taxon>
        <taxon>Caenispirillum</taxon>
    </lineage>
</organism>
<sequence>MRAVLMRIILIAAVLWALPGGAEADATRAYRLGASDALRVTVFDEPDLSGTFSVDGGGRLALPLIGEVRVGGLTLEEAEARIVARLADGYLKHPRVALEVANYRPFYILGEVRNPGQYSYAEGMTVMKAVALAGGFTYRADEDDVEITAAGAPQAREVPPDTAVMPGDTIRIGERFF</sequence>
<dbReference type="STRING" id="1238182.C882_0370"/>
<dbReference type="InterPro" id="IPR003715">
    <property type="entry name" value="Poly_export_N"/>
</dbReference>
<dbReference type="InterPro" id="IPR019554">
    <property type="entry name" value="Soluble_ligand-bd"/>
</dbReference>
<proteinExistence type="predicted"/>
<dbReference type="PANTHER" id="PTHR33619">
    <property type="entry name" value="POLYSACCHARIDE EXPORT PROTEIN GFCE-RELATED"/>
    <property type="match status" value="1"/>
</dbReference>
<dbReference type="eggNOG" id="COG1596">
    <property type="taxonomic scope" value="Bacteria"/>
</dbReference>
<dbReference type="Gene3D" id="3.10.560.10">
    <property type="entry name" value="Outer membrane lipoprotein wza domain like"/>
    <property type="match status" value="1"/>
</dbReference>
<protein>
    <submittedName>
        <fullName evidence="4">Periplasmic protein</fullName>
    </submittedName>
</protein>
<dbReference type="SUPFAM" id="SSF142984">
    <property type="entry name" value="Nqo1 middle domain-like"/>
    <property type="match status" value="1"/>
</dbReference>
<accession>K9HGF8</accession>
<dbReference type="Proteomes" id="UP000009881">
    <property type="component" value="Unassembled WGS sequence"/>
</dbReference>
<feature type="domain" description="Soluble ligand binding" evidence="3">
    <location>
        <begin position="106"/>
        <end position="152"/>
    </location>
</feature>
<evidence type="ECO:0000259" key="3">
    <source>
        <dbReference type="Pfam" id="PF10531"/>
    </source>
</evidence>
<comment type="caution">
    <text evidence="4">The sequence shown here is derived from an EMBL/GenBank/DDBJ whole genome shotgun (WGS) entry which is preliminary data.</text>
</comment>
<gene>
    <name evidence="4" type="ORF">C882_0370</name>
</gene>
<dbReference type="PATRIC" id="fig|1238182.3.peg.2585"/>
<dbReference type="Gene3D" id="3.30.1950.10">
    <property type="entry name" value="wza like domain"/>
    <property type="match status" value="1"/>
</dbReference>
<dbReference type="OrthoDB" id="197007at2"/>
<evidence type="ECO:0000256" key="1">
    <source>
        <dbReference type="ARBA" id="ARBA00022729"/>
    </source>
</evidence>
<dbReference type="RefSeq" id="WP_009541029.1">
    <property type="nucleotide sequence ID" value="NZ_ANHY01000012.1"/>
</dbReference>
<dbReference type="Pfam" id="PF10531">
    <property type="entry name" value="SLBB"/>
    <property type="match status" value="1"/>
</dbReference>
<dbReference type="Pfam" id="PF02563">
    <property type="entry name" value="Poly_export"/>
    <property type="match status" value="1"/>
</dbReference>
<evidence type="ECO:0000313" key="4">
    <source>
        <dbReference type="EMBL" id="EKV29548.1"/>
    </source>
</evidence>
<name>K9HGF8_9PROT</name>
<keyword evidence="1" id="KW-0732">Signal</keyword>